<organism evidence="2 3">
    <name type="scientific">Portunus trituberculatus</name>
    <name type="common">Swimming crab</name>
    <name type="synonym">Neptunus trituberculatus</name>
    <dbReference type="NCBI Taxonomy" id="210409"/>
    <lineage>
        <taxon>Eukaryota</taxon>
        <taxon>Metazoa</taxon>
        <taxon>Ecdysozoa</taxon>
        <taxon>Arthropoda</taxon>
        <taxon>Crustacea</taxon>
        <taxon>Multicrustacea</taxon>
        <taxon>Malacostraca</taxon>
        <taxon>Eumalacostraca</taxon>
        <taxon>Eucarida</taxon>
        <taxon>Decapoda</taxon>
        <taxon>Pleocyemata</taxon>
        <taxon>Brachyura</taxon>
        <taxon>Eubrachyura</taxon>
        <taxon>Portunoidea</taxon>
        <taxon>Portunidae</taxon>
        <taxon>Portuninae</taxon>
        <taxon>Portunus</taxon>
    </lineage>
</organism>
<sequence length="135" mass="14656">MQPKVIGVITLAEERQLHMKNEHDGSLTTGVNMPYVLSLDLSKTAPDSLGLCRCEGKARRCSQVHAFQQVGSAVRKLKKNQEASPVPYGNCWPSRPNTSDLLLFVRHLISRPNVSLDSPSPPAGGPSLTLPSHCS</sequence>
<reference evidence="2 3" key="1">
    <citation type="submission" date="2019-05" db="EMBL/GenBank/DDBJ databases">
        <title>Another draft genome of Portunus trituberculatus and its Hox gene families provides insights of decapod evolution.</title>
        <authorList>
            <person name="Jeong J.-H."/>
            <person name="Song I."/>
            <person name="Kim S."/>
            <person name="Choi T."/>
            <person name="Kim D."/>
            <person name="Ryu S."/>
            <person name="Kim W."/>
        </authorList>
    </citation>
    <scope>NUCLEOTIDE SEQUENCE [LARGE SCALE GENOMIC DNA]</scope>
    <source>
        <tissue evidence="2">Muscle</tissue>
    </source>
</reference>
<name>A0A5B7CF14_PORTR</name>
<keyword evidence="3" id="KW-1185">Reference proteome</keyword>
<dbReference type="EMBL" id="VSRR010000009">
    <property type="protein sequence ID" value="MPC07800.1"/>
    <property type="molecule type" value="Genomic_DNA"/>
</dbReference>
<proteinExistence type="predicted"/>
<evidence type="ECO:0000313" key="2">
    <source>
        <dbReference type="EMBL" id="MPC07800.1"/>
    </source>
</evidence>
<gene>
    <name evidence="2" type="ORF">E2C01_000367</name>
</gene>
<feature type="region of interest" description="Disordered" evidence="1">
    <location>
        <begin position="114"/>
        <end position="135"/>
    </location>
</feature>
<protein>
    <submittedName>
        <fullName evidence="2">Uncharacterized protein</fullName>
    </submittedName>
</protein>
<comment type="caution">
    <text evidence="2">The sequence shown here is derived from an EMBL/GenBank/DDBJ whole genome shotgun (WGS) entry which is preliminary data.</text>
</comment>
<dbReference type="Proteomes" id="UP000324222">
    <property type="component" value="Unassembled WGS sequence"/>
</dbReference>
<evidence type="ECO:0000256" key="1">
    <source>
        <dbReference type="SAM" id="MobiDB-lite"/>
    </source>
</evidence>
<accession>A0A5B7CF14</accession>
<evidence type="ECO:0000313" key="3">
    <source>
        <dbReference type="Proteomes" id="UP000324222"/>
    </source>
</evidence>
<dbReference type="AlphaFoldDB" id="A0A5B7CF14"/>